<dbReference type="InterPro" id="IPR003961">
    <property type="entry name" value="FN3_dom"/>
</dbReference>
<dbReference type="RefSeq" id="XP_014667899.1">
    <property type="nucleotide sequence ID" value="XM_014812413.1"/>
</dbReference>
<dbReference type="PANTHER" id="PTHR21437:SF1">
    <property type="entry name" value="WIDE AWAKE"/>
    <property type="match status" value="1"/>
</dbReference>
<sequence length="152" mass="16481">MDFIANDGDAVASLLASRRTIYLLMRTAARHATRRITAASGSGGDGVGKSRALDLSQLIKDAEEKTNDLTNAILNTTPGSTALIKEIEKQLDFWEWKTDIAKQMKAAYDHANAPDPPTDVSLTVSSPTSLLVRFQQPEDCNGALVTWYKGNA</sequence>
<dbReference type="GeneID" id="106809349"/>
<reference evidence="2" key="1">
    <citation type="submission" date="2025-08" db="UniProtKB">
        <authorList>
            <consortium name="RefSeq"/>
        </authorList>
    </citation>
    <scope>IDENTIFICATION</scope>
</reference>
<dbReference type="PANTHER" id="PTHR21437">
    <property type="entry name" value="WIDE AWAKE"/>
    <property type="match status" value="1"/>
</dbReference>
<organism evidence="1 2">
    <name type="scientific">Priapulus caudatus</name>
    <name type="common">Priapulid worm</name>
    <dbReference type="NCBI Taxonomy" id="37621"/>
    <lineage>
        <taxon>Eukaryota</taxon>
        <taxon>Metazoa</taxon>
        <taxon>Ecdysozoa</taxon>
        <taxon>Scalidophora</taxon>
        <taxon>Priapulida</taxon>
        <taxon>Priapulimorpha</taxon>
        <taxon>Priapulimorphida</taxon>
        <taxon>Priapulidae</taxon>
        <taxon>Priapulus</taxon>
    </lineage>
</organism>
<protein>
    <submittedName>
        <fullName evidence="2">Ankyrin repeat and fibronectin type-III domain-containing protein 1-like</fullName>
    </submittedName>
</protein>
<evidence type="ECO:0000313" key="1">
    <source>
        <dbReference type="Proteomes" id="UP000695022"/>
    </source>
</evidence>
<dbReference type="SUPFAM" id="SSF49265">
    <property type="entry name" value="Fibronectin type III"/>
    <property type="match status" value="1"/>
</dbReference>
<dbReference type="InterPro" id="IPR036116">
    <property type="entry name" value="FN3_sf"/>
</dbReference>
<name>A0ABM1E6S8_PRICU</name>
<dbReference type="Proteomes" id="UP000695022">
    <property type="component" value="Unplaced"/>
</dbReference>
<gene>
    <name evidence="2" type="primary">LOC106809349</name>
</gene>
<accession>A0ABM1E6S8</accession>
<keyword evidence="1" id="KW-1185">Reference proteome</keyword>
<dbReference type="CDD" id="cd00063">
    <property type="entry name" value="FN3"/>
    <property type="match status" value="1"/>
</dbReference>
<evidence type="ECO:0000313" key="2">
    <source>
        <dbReference type="RefSeq" id="XP_014667899.1"/>
    </source>
</evidence>
<dbReference type="InterPro" id="IPR039269">
    <property type="entry name" value="ANKFN1"/>
</dbReference>
<proteinExistence type="predicted"/>